<gene>
    <name evidence="18" type="primary">SQRD</name>
</gene>
<evidence type="ECO:0000256" key="8">
    <source>
        <dbReference type="ARBA" id="ARBA00023128"/>
    </source>
</evidence>
<dbReference type="OrthoDB" id="5376590at2759"/>
<sequence length="434" mass="48568">MIGITLLGRIRPFSTSTQFLASKSYKLVVVGGGAGGCSIASKFVSKLGPNQVGIIEPRNEHYYQPLWTLVGGGQAKFESSQKSMASVLPKNADWIKQKVTGFKPDKNIVITQDGSEIEYEYLVVAMGIQLNYDKIKGLEDALQTPGVCSNYHPNYVKNTWKSIENFENGNAIFTFPNTSIKCPGAPQKIMYLAERHFSKNGKRGKANVRYHTSLPVLFGVKKYADALWKIVQKRDINIHLRSNLIEIKPDSKEAVFQNMDDPEQLTTIPYEMIHVTPPMSAPTILSDCKSLVDGSGYLNVNKETLQHVKYPNIFGIGDCTNVPTSKTAAAVAGEVGVVRRNLWKFMQGKDINAVYDGYTSCPLVLGSGECILAEFDFNSPPQPLETFPINQANPNAFTYYMKKYMMPEVYWLMLRGYWEGPKYVRKLLHLGMSR</sequence>
<organism evidence="18">
    <name type="scientific">Lepeophtheirus salmonis</name>
    <name type="common">Salmon louse</name>
    <name type="synonym">Caligus salmonis</name>
    <dbReference type="NCBI Taxonomy" id="72036"/>
    <lineage>
        <taxon>Eukaryota</taxon>
        <taxon>Metazoa</taxon>
        <taxon>Ecdysozoa</taxon>
        <taxon>Arthropoda</taxon>
        <taxon>Crustacea</taxon>
        <taxon>Multicrustacea</taxon>
        <taxon>Hexanauplia</taxon>
        <taxon>Copepoda</taxon>
        <taxon>Siphonostomatoida</taxon>
        <taxon>Caligidae</taxon>
        <taxon>Lepeophtheirus</taxon>
    </lineage>
</organism>
<keyword evidence="5" id="KW-0274">FAD</keyword>
<evidence type="ECO:0000256" key="10">
    <source>
        <dbReference type="ARBA" id="ARBA00052810"/>
    </source>
</evidence>
<dbReference type="Pfam" id="PF07992">
    <property type="entry name" value="Pyr_redox_2"/>
    <property type="match status" value="1"/>
</dbReference>
<reference evidence="19" key="2">
    <citation type="submission" date="2014-05" db="EMBL/GenBank/DDBJ databases">
        <authorList>
            <person name="Chronopoulou M."/>
        </authorList>
    </citation>
    <scope>NUCLEOTIDE SEQUENCE</scope>
    <source>
        <tissue evidence="19">Whole organism</tissue>
    </source>
</reference>
<comment type="catalytic activity">
    <reaction evidence="9">
        <text>ubiquinone-10 + hydrogen sulfide + sulfite + 2 H(+) = ubiquinol-10 + thiosulfate</text>
        <dbReference type="Rhea" id="RHEA:38359"/>
        <dbReference type="ChEBI" id="CHEBI:15378"/>
        <dbReference type="ChEBI" id="CHEBI:17359"/>
        <dbReference type="ChEBI" id="CHEBI:29919"/>
        <dbReference type="ChEBI" id="CHEBI:33542"/>
        <dbReference type="ChEBI" id="CHEBI:46245"/>
        <dbReference type="ChEBI" id="CHEBI:64183"/>
    </reaction>
    <physiologicalReaction direction="left-to-right" evidence="9">
        <dbReference type="Rhea" id="RHEA:38360"/>
    </physiologicalReaction>
</comment>
<dbReference type="EC" id="1.8.5.8" evidence="14"/>
<dbReference type="InterPro" id="IPR015904">
    <property type="entry name" value="Sulphide_quinone_reductase"/>
</dbReference>
<reference evidence="18" key="1">
    <citation type="submission" date="2009-06" db="EMBL/GenBank/DDBJ databases">
        <title>Lepeophtheirus salmonis ESTs and full-length cDNAs.</title>
        <authorList>
            <person name="Yasuike M."/>
            <person name="von Schalburg K."/>
            <person name="Cooper G."/>
            <person name="Leong J."/>
            <person name="Jones S.R.M."/>
            <person name="Koop B.F."/>
        </authorList>
    </citation>
    <scope>NUCLEOTIDE SEQUENCE</scope>
    <source>
        <strain evidence="18">Pacific form</strain>
        <tissue evidence="18">Whole</tissue>
    </source>
</reference>
<dbReference type="GO" id="GO:0071949">
    <property type="term" value="F:FAD binding"/>
    <property type="evidence" value="ECO:0007669"/>
    <property type="project" value="TreeGrafter"/>
</dbReference>
<dbReference type="GO" id="GO:0005739">
    <property type="term" value="C:mitochondrion"/>
    <property type="evidence" value="ECO:0007669"/>
    <property type="project" value="UniProtKB-SubCell"/>
</dbReference>
<comment type="cofactor">
    <cofactor evidence="1">
        <name>FAD</name>
        <dbReference type="ChEBI" id="CHEBI:57692"/>
    </cofactor>
</comment>
<evidence type="ECO:0000256" key="11">
    <source>
        <dbReference type="ARBA" id="ARBA00052986"/>
    </source>
</evidence>
<dbReference type="SUPFAM" id="SSF51905">
    <property type="entry name" value="FAD/NAD(P)-binding domain"/>
    <property type="match status" value="2"/>
</dbReference>
<evidence type="ECO:0000256" key="15">
    <source>
        <dbReference type="ARBA" id="ARBA00070160"/>
    </source>
</evidence>
<evidence type="ECO:0000256" key="5">
    <source>
        <dbReference type="ARBA" id="ARBA00022827"/>
    </source>
</evidence>
<keyword evidence="4" id="KW-0874">Quinone</keyword>
<evidence type="ECO:0000256" key="4">
    <source>
        <dbReference type="ARBA" id="ARBA00022719"/>
    </source>
</evidence>
<evidence type="ECO:0000256" key="14">
    <source>
        <dbReference type="ARBA" id="ARBA00066447"/>
    </source>
</evidence>
<dbReference type="AlphaFoldDB" id="C1BVL2"/>
<dbReference type="PANTHER" id="PTHR10632:SF2">
    <property type="entry name" value="SULFIDE:QUINONE OXIDOREDUCTASE, MITOCHONDRIAL"/>
    <property type="match status" value="1"/>
</dbReference>
<keyword evidence="3" id="KW-0285">Flavoprotein</keyword>
<keyword evidence="7" id="KW-0560">Oxidoreductase</keyword>
<feature type="domain" description="FAD/NAD(P)-binding" evidence="17">
    <location>
        <begin position="25"/>
        <end position="141"/>
    </location>
</feature>
<evidence type="ECO:0000313" key="18">
    <source>
        <dbReference type="EMBL" id="ACO13065.1"/>
    </source>
</evidence>
<evidence type="ECO:0000256" key="2">
    <source>
        <dbReference type="ARBA" id="ARBA00004173"/>
    </source>
</evidence>
<proteinExistence type="evidence at transcript level"/>
<evidence type="ECO:0000256" key="6">
    <source>
        <dbReference type="ARBA" id="ARBA00022946"/>
    </source>
</evidence>
<dbReference type="GO" id="GO:0048038">
    <property type="term" value="F:quinone binding"/>
    <property type="evidence" value="ECO:0007669"/>
    <property type="project" value="UniProtKB-KW"/>
</dbReference>
<comment type="catalytic activity">
    <reaction evidence="11">
        <text>a quinone + hydrogen sulfide + glutathione + H(+) = S-sulfanylglutathione + a quinol</text>
        <dbReference type="Rhea" id="RHEA:55156"/>
        <dbReference type="ChEBI" id="CHEBI:15378"/>
        <dbReference type="ChEBI" id="CHEBI:24646"/>
        <dbReference type="ChEBI" id="CHEBI:29919"/>
        <dbReference type="ChEBI" id="CHEBI:57925"/>
        <dbReference type="ChEBI" id="CHEBI:58905"/>
        <dbReference type="ChEBI" id="CHEBI:132124"/>
        <dbReference type="EC" id="1.8.5.8"/>
    </reaction>
    <physiologicalReaction direction="left-to-right" evidence="11">
        <dbReference type="Rhea" id="RHEA:55157"/>
    </physiologicalReaction>
</comment>
<dbReference type="Gene3D" id="3.50.50.60">
    <property type="entry name" value="FAD/NAD(P)-binding domain"/>
    <property type="match status" value="2"/>
</dbReference>
<dbReference type="GO" id="GO:0106436">
    <property type="term" value="F:glutathione-dependent sulfide quinone oxidoreductase activity"/>
    <property type="evidence" value="ECO:0007669"/>
    <property type="project" value="UniProtKB-EC"/>
</dbReference>
<evidence type="ECO:0000256" key="16">
    <source>
        <dbReference type="ARBA" id="ARBA00082958"/>
    </source>
</evidence>
<keyword evidence="8" id="KW-0496">Mitochondrion</keyword>
<dbReference type="EMBL" id="BT078641">
    <property type="protein sequence ID" value="ACO13065.1"/>
    <property type="molecule type" value="mRNA"/>
</dbReference>
<dbReference type="InterPro" id="IPR023753">
    <property type="entry name" value="FAD/NAD-binding_dom"/>
</dbReference>
<name>C1BVL2_LEPSM</name>
<dbReference type="GO" id="GO:0070221">
    <property type="term" value="P:sulfide oxidation, using sulfide:quinone oxidoreductase"/>
    <property type="evidence" value="ECO:0007669"/>
    <property type="project" value="TreeGrafter"/>
</dbReference>
<dbReference type="InterPro" id="IPR036188">
    <property type="entry name" value="FAD/NAD-bd_sf"/>
</dbReference>
<evidence type="ECO:0000256" key="1">
    <source>
        <dbReference type="ARBA" id="ARBA00001974"/>
    </source>
</evidence>
<comment type="similarity">
    <text evidence="13">Belongs to the SQRD family.</text>
</comment>
<evidence type="ECO:0000256" key="3">
    <source>
        <dbReference type="ARBA" id="ARBA00022630"/>
    </source>
</evidence>
<dbReference type="GO" id="GO:0070224">
    <property type="term" value="F:sulfide:quinone oxidoreductase activity"/>
    <property type="evidence" value="ECO:0007669"/>
    <property type="project" value="TreeGrafter"/>
</dbReference>
<comment type="subcellular location">
    <subcellularLocation>
        <location evidence="2">Mitochondrion</location>
    </subcellularLocation>
</comment>
<evidence type="ECO:0000259" key="17">
    <source>
        <dbReference type="Pfam" id="PF07992"/>
    </source>
</evidence>
<keyword evidence="6" id="KW-0809">Transit peptide</keyword>
<evidence type="ECO:0000256" key="13">
    <source>
        <dbReference type="ARBA" id="ARBA00060891"/>
    </source>
</evidence>
<accession>C1BVL2</accession>
<dbReference type="PANTHER" id="PTHR10632">
    <property type="entry name" value="SULFIDE:QUINONE OXIDOREDUCTASE"/>
    <property type="match status" value="1"/>
</dbReference>
<comment type="function">
    <text evidence="12">Catalyzes the oxidation of hydrogen sulfide with the help of a quinone, such as ubiquinone-10, giving rise to thiosulfate and ultimately to sulfane (molecular sulfur) atoms. Requires an additional electron acceptor; can use sulfite, sulfide or cyanide (in vitro). It is believed the in vivo electron acceptor is glutathione.</text>
</comment>
<evidence type="ECO:0000256" key="9">
    <source>
        <dbReference type="ARBA" id="ARBA00051038"/>
    </source>
</evidence>
<protein>
    <recommendedName>
        <fullName evidence="15">Sulfide:quinone oxidoreductase, mitochondrial</fullName>
        <ecNumber evidence="14">1.8.5.8</ecNumber>
    </recommendedName>
    <alternativeName>
        <fullName evidence="16">Sulfide quinone oxidoreductase</fullName>
    </alternativeName>
</protein>
<comment type="catalytic activity">
    <reaction evidence="10">
        <text>ubiquinone-10 + hydrogen sulfide + glutathione + H(+) = S-sulfanylglutathione + ubiquinol-10</text>
        <dbReference type="Rhea" id="RHEA:62608"/>
        <dbReference type="ChEBI" id="CHEBI:15378"/>
        <dbReference type="ChEBI" id="CHEBI:29919"/>
        <dbReference type="ChEBI" id="CHEBI:46245"/>
        <dbReference type="ChEBI" id="CHEBI:57925"/>
        <dbReference type="ChEBI" id="CHEBI:58905"/>
        <dbReference type="ChEBI" id="CHEBI:64183"/>
    </reaction>
    <physiologicalReaction direction="left-to-right" evidence="10">
        <dbReference type="Rhea" id="RHEA:62609"/>
    </physiologicalReaction>
</comment>
<evidence type="ECO:0000313" key="19">
    <source>
        <dbReference type="EMBL" id="CDW47645.1"/>
    </source>
</evidence>
<dbReference type="FunFam" id="3.50.50.60:FF:000034">
    <property type="entry name" value="sulfide:quinone oxidoreductase, mitochondrial"/>
    <property type="match status" value="1"/>
</dbReference>
<evidence type="ECO:0000256" key="12">
    <source>
        <dbReference type="ARBA" id="ARBA00059167"/>
    </source>
</evidence>
<evidence type="ECO:0000256" key="7">
    <source>
        <dbReference type="ARBA" id="ARBA00023002"/>
    </source>
</evidence>
<dbReference type="EMBL" id="HACA01030284">
    <property type="protein sequence ID" value="CDW47645.1"/>
    <property type="molecule type" value="Transcribed_RNA"/>
</dbReference>